<dbReference type="GeneID" id="14883848"/>
<evidence type="ECO:0000313" key="4">
    <source>
        <dbReference type="EMBL" id="ELP84860.1"/>
    </source>
</evidence>
<reference evidence="4 5" key="1">
    <citation type="submission" date="2012-10" db="EMBL/GenBank/DDBJ databases">
        <authorList>
            <person name="Zafar N."/>
            <person name="Inman J."/>
            <person name="Hall N."/>
            <person name="Lorenzi H."/>
            <person name="Caler E."/>
        </authorList>
    </citation>
    <scope>NUCLEOTIDE SEQUENCE [LARGE SCALE GENOMIC DNA]</scope>
    <source>
        <strain evidence="4 5">IP1</strain>
    </source>
</reference>
<sequence>MSKGQSSEGEHFIDDSYSSEETSQQTKLATTNPAAEKPSKQTTKNDKSTDSKSASHSGSDSKSDSHSSSGSDKSKGTTSTGSTDDDYSDDDDSSENYPEMLLNMKKQLEEYKQAVDEDRQRDKQRICRLESDLEDERDSNESLKGKITECVGTIKQLIGELKKLKDEKEDLIKKIDEETQNHIMTIKELQTLKESMNPDQSVVCGTKELELMVRITMENGKIEKVDAVRNKDNDREDLLLQKSILEKKIMENNQNYTLQKEKIVHEKNEIENKLSAINSTVENLKSENDKMKEKVSLLETEKKQNTMIMTGNYQDQMMEGALRIVTKLSAEGHFKEIERLSVQDVKRYVSENCYFPRMFMKIEDDCVRMLNSAYRKWSNNNKSVLEGNEKIPLVTFIMHYTQADMFGDYLKKKNDKTLEYFMLLEEICNFTKQFSLDPNVKKMYGEHKVPKNISFISESKKDDNDDNNNDTKLQRPLSASVSSGVARRMSMCTPKESKVLVPQLSKPKVIETAVKRTSLQNKERRKKSDTLTGLFKSGSIGSSDSNTPQEGSSPVQDKLITEKSPTFLNQTIPVSPTFEKKLEKRKLRKTNRGSIEPLSLDDLATQIELHEKVEKSKNDTLKMPGEVKSIVQYQDKLFLSMNCYNDKNVGWVRCVEAANPTNIISTFSCEHEILKMRRFDKKLFVGTKDGKVMIFDVDKFTQIPFEDALHPGIVDFFCYKEVVYLVLISSEFVRYTFKDNKIIVKVLKHKGVPVAAKQILVKDDLLYIATNSGISKFDLKSKVVLKKEEQIQLKTTQMLVIDNNLWTYYPDVSKLNVYNEKLQLLHEFSFDEVVFIVECGTNVWVGETNGKLTVVDENNYDVIQSFDLSNGKGVRLITGSLTRVGKDEKTAKFLFLASTDDLNLHKLETSYKAHEFIPSIEEGAKCPICKKTVKQKDSIQCIKCKLVMHKMCDPYNTAEMYVCNGKGPNTPRMLQLKDKKDTDKILTVPPVRKPLGRINRAQTMKLGKGVTFPDEWKNPPKDAGK</sequence>
<dbReference type="Gene3D" id="2.130.10.10">
    <property type="entry name" value="YVTN repeat-like/Quinoprotein amine dehydrogenase"/>
    <property type="match status" value="1"/>
</dbReference>
<gene>
    <name evidence="4" type="ORF">EIN_284160</name>
</gene>
<name>L7FJY7_ENTIV</name>
<keyword evidence="5" id="KW-1185">Reference proteome</keyword>
<dbReference type="AlphaFoldDB" id="L7FJY7"/>
<dbReference type="VEuPathDB" id="AmoebaDB:EIN_284160"/>
<feature type="compositionally biased region" description="Polar residues" evidence="2">
    <location>
        <begin position="539"/>
        <end position="555"/>
    </location>
</feature>
<feature type="compositionally biased region" description="Low complexity" evidence="2">
    <location>
        <begin position="66"/>
        <end position="82"/>
    </location>
</feature>
<feature type="region of interest" description="Disordered" evidence="2">
    <location>
        <begin position="1"/>
        <end position="98"/>
    </location>
</feature>
<feature type="region of interest" description="Disordered" evidence="2">
    <location>
        <begin position="515"/>
        <end position="555"/>
    </location>
</feature>
<organism evidence="4 5">
    <name type="scientific">Entamoeba invadens IP1</name>
    <dbReference type="NCBI Taxonomy" id="370355"/>
    <lineage>
        <taxon>Eukaryota</taxon>
        <taxon>Amoebozoa</taxon>
        <taxon>Evosea</taxon>
        <taxon>Archamoebae</taxon>
        <taxon>Mastigamoebida</taxon>
        <taxon>Entamoebidae</taxon>
        <taxon>Entamoeba</taxon>
    </lineage>
</organism>
<dbReference type="OMA" id="RITMENG"/>
<dbReference type="KEGG" id="eiv:EIN_284160"/>
<feature type="compositionally biased region" description="Acidic residues" evidence="2">
    <location>
        <begin position="83"/>
        <end position="94"/>
    </location>
</feature>
<dbReference type="EMBL" id="KB207106">
    <property type="protein sequence ID" value="ELP84860.1"/>
    <property type="molecule type" value="Genomic_DNA"/>
</dbReference>
<feature type="domain" description="Phorbol-ester/DAG-type" evidence="3">
    <location>
        <begin position="913"/>
        <end position="963"/>
    </location>
</feature>
<evidence type="ECO:0000256" key="1">
    <source>
        <dbReference type="SAM" id="Coils"/>
    </source>
</evidence>
<evidence type="ECO:0000313" key="5">
    <source>
        <dbReference type="Proteomes" id="UP000014680"/>
    </source>
</evidence>
<feature type="region of interest" description="Disordered" evidence="2">
    <location>
        <begin position="457"/>
        <end position="488"/>
    </location>
</feature>
<dbReference type="OrthoDB" id="27291at2759"/>
<feature type="coiled-coil region" evidence="1">
    <location>
        <begin position="154"/>
        <end position="181"/>
    </location>
</feature>
<dbReference type="InterPro" id="IPR015943">
    <property type="entry name" value="WD40/YVTN_repeat-like_dom_sf"/>
</dbReference>
<keyword evidence="1" id="KW-0175">Coiled coil</keyword>
<proteinExistence type="predicted"/>
<dbReference type="InterPro" id="IPR002219">
    <property type="entry name" value="PKC_DAG/PE"/>
</dbReference>
<accession>L7FJY7</accession>
<dbReference type="Proteomes" id="UP000014680">
    <property type="component" value="Unassembled WGS sequence"/>
</dbReference>
<dbReference type="PROSITE" id="PS50081">
    <property type="entry name" value="ZF_DAG_PE_2"/>
    <property type="match status" value="1"/>
</dbReference>
<dbReference type="SUPFAM" id="SSF69322">
    <property type="entry name" value="Tricorn protease domain 2"/>
    <property type="match status" value="1"/>
</dbReference>
<feature type="compositionally biased region" description="Basic and acidic residues" evidence="2">
    <location>
        <begin position="37"/>
        <end position="50"/>
    </location>
</feature>
<evidence type="ECO:0000259" key="3">
    <source>
        <dbReference type="PROSITE" id="PS50081"/>
    </source>
</evidence>
<protein>
    <recommendedName>
        <fullName evidence="3">Phorbol-ester/DAG-type domain-containing protein</fullName>
    </recommendedName>
</protein>
<evidence type="ECO:0000256" key="2">
    <source>
        <dbReference type="SAM" id="MobiDB-lite"/>
    </source>
</evidence>
<dbReference type="RefSeq" id="XP_004184206.1">
    <property type="nucleotide sequence ID" value="XM_004184158.1"/>
</dbReference>
<feature type="compositionally biased region" description="Polar residues" evidence="2">
    <location>
        <begin position="19"/>
        <end position="33"/>
    </location>
</feature>
<feature type="coiled-coil region" evidence="1">
    <location>
        <begin position="253"/>
        <end position="301"/>
    </location>
</feature>